<dbReference type="Pfam" id="PF12840">
    <property type="entry name" value="HTH_20"/>
    <property type="match status" value="1"/>
</dbReference>
<keyword evidence="6" id="KW-1185">Reference proteome</keyword>
<dbReference type="AlphaFoldDB" id="Q7NEC7"/>
<keyword evidence="2" id="KW-0238">DNA-binding</keyword>
<keyword evidence="1" id="KW-0805">Transcription regulation</keyword>
<reference evidence="5 6" key="2">
    <citation type="journal article" date="2003" name="DNA Res.">
        <title>Complete genome structure of Gloeobacter violaceus PCC 7421, a cyanobacterium that lacks thylakoids (supplement).</title>
        <authorList>
            <person name="Nakamura Y."/>
            <person name="Kaneko T."/>
            <person name="Sato S."/>
            <person name="Mimuro M."/>
            <person name="Miyashita H."/>
            <person name="Tsuchiya T."/>
            <person name="Sasamoto S."/>
            <person name="Watanabe A."/>
            <person name="Kawashima K."/>
            <person name="Kishida Y."/>
            <person name="Kiyokawa C."/>
            <person name="Kohara M."/>
            <person name="Matsumoto M."/>
            <person name="Matsuno A."/>
            <person name="Nakazaki N."/>
            <person name="Shimpo S."/>
            <person name="Takeuchi C."/>
            <person name="Yamada M."/>
            <person name="Tabata S."/>
        </authorList>
    </citation>
    <scope>NUCLEOTIDE SEQUENCE [LARGE SCALE GENOMIC DNA]</scope>
    <source>
        <strain evidence="6">ATCC 29082 / PCC 7421</strain>
    </source>
</reference>
<dbReference type="EMBL" id="BA000045">
    <property type="protein sequence ID" value="BAC91894.1"/>
    <property type="molecule type" value="Genomic_DNA"/>
</dbReference>
<dbReference type="Proteomes" id="UP000000557">
    <property type="component" value="Chromosome"/>
</dbReference>
<dbReference type="SUPFAM" id="SSF46785">
    <property type="entry name" value="Winged helix' DNA-binding domain"/>
    <property type="match status" value="1"/>
</dbReference>
<dbReference type="SMART" id="SM00418">
    <property type="entry name" value="HTH_ARSR"/>
    <property type="match status" value="1"/>
</dbReference>
<dbReference type="GO" id="GO:0003677">
    <property type="term" value="F:DNA binding"/>
    <property type="evidence" value="ECO:0007669"/>
    <property type="project" value="UniProtKB-KW"/>
</dbReference>
<evidence type="ECO:0000313" key="6">
    <source>
        <dbReference type="Proteomes" id="UP000000557"/>
    </source>
</evidence>
<accession>Q7NEC7</accession>
<dbReference type="InterPro" id="IPR001845">
    <property type="entry name" value="HTH_ArsR_DNA-bd_dom"/>
</dbReference>
<protein>
    <submittedName>
        <fullName evidence="5">ArsR family transcriptional regulatory protein</fullName>
    </submittedName>
</protein>
<evidence type="ECO:0000259" key="4">
    <source>
        <dbReference type="PROSITE" id="PS50987"/>
    </source>
</evidence>
<dbReference type="Gene3D" id="1.10.10.10">
    <property type="entry name" value="Winged helix-like DNA-binding domain superfamily/Winged helix DNA-binding domain"/>
    <property type="match status" value="1"/>
</dbReference>
<dbReference type="GO" id="GO:0003700">
    <property type="term" value="F:DNA-binding transcription factor activity"/>
    <property type="evidence" value="ECO:0007669"/>
    <property type="project" value="InterPro"/>
</dbReference>
<dbReference type="PROSITE" id="PS50987">
    <property type="entry name" value="HTH_ARSR_2"/>
    <property type="match status" value="1"/>
</dbReference>
<dbReference type="PhylomeDB" id="Q7NEC7"/>
<evidence type="ECO:0000256" key="1">
    <source>
        <dbReference type="ARBA" id="ARBA00023015"/>
    </source>
</evidence>
<evidence type="ECO:0000256" key="3">
    <source>
        <dbReference type="ARBA" id="ARBA00023163"/>
    </source>
</evidence>
<dbReference type="CDD" id="cd00090">
    <property type="entry name" value="HTH_ARSR"/>
    <property type="match status" value="1"/>
</dbReference>
<evidence type="ECO:0000313" key="5">
    <source>
        <dbReference type="EMBL" id="BAC91894.1"/>
    </source>
</evidence>
<proteinExistence type="predicted"/>
<feature type="domain" description="HTH arsR-type" evidence="4">
    <location>
        <begin position="9"/>
        <end position="103"/>
    </location>
</feature>
<reference evidence="5 6" key="1">
    <citation type="journal article" date="2003" name="DNA Res.">
        <title>Complete genome structure of Gloeobacter violaceus PCC 7421, a cyanobacterium that lacks thylakoids.</title>
        <authorList>
            <person name="Nakamura Y."/>
            <person name="Kaneko T."/>
            <person name="Sato S."/>
            <person name="Mimuro M."/>
            <person name="Miyashita H."/>
            <person name="Tsuchiya T."/>
            <person name="Sasamoto S."/>
            <person name="Watanabe A."/>
            <person name="Kawashima K."/>
            <person name="Kishida Y."/>
            <person name="Kiyokawa C."/>
            <person name="Kohara M."/>
            <person name="Matsumoto M."/>
            <person name="Matsuno A."/>
            <person name="Nakazaki N."/>
            <person name="Shimpo S."/>
            <person name="Takeuchi C."/>
            <person name="Yamada M."/>
            <person name="Tabata S."/>
        </authorList>
    </citation>
    <scope>NUCLEOTIDE SEQUENCE [LARGE SCALE GENOMIC DNA]</scope>
    <source>
        <strain evidence="6">ATCC 29082 / PCC 7421</strain>
    </source>
</reference>
<dbReference type="PANTHER" id="PTHR43132">
    <property type="entry name" value="ARSENICAL RESISTANCE OPERON REPRESSOR ARSR-RELATED"/>
    <property type="match status" value="1"/>
</dbReference>
<dbReference type="KEGG" id="gvi:gll3953"/>
<dbReference type="InterPro" id="IPR011991">
    <property type="entry name" value="ArsR-like_HTH"/>
</dbReference>
<dbReference type="PRINTS" id="PR00778">
    <property type="entry name" value="HTHARSR"/>
</dbReference>
<dbReference type="STRING" id="251221.gene:10761470"/>
<organism evidence="5 6">
    <name type="scientific">Gloeobacter violaceus (strain ATCC 29082 / PCC 7421)</name>
    <dbReference type="NCBI Taxonomy" id="251221"/>
    <lineage>
        <taxon>Bacteria</taxon>
        <taxon>Bacillati</taxon>
        <taxon>Cyanobacteriota</taxon>
        <taxon>Cyanophyceae</taxon>
        <taxon>Gloeobacterales</taxon>
        <taxon>Gloeobacteraceae</taxon>
        <taxon>Gloeobacter</taxon>
    </lineage>
</organism>
<dbReference type="PANTHER" id="PTHR43132:SF9">
    <property type="entry name" value="ARSR FAMILY TRANSCRIPTIONAL REGULATORY PROTEIN"/>
    <property type="match status" value="1"/>
</dbReference>
<sequence length="119" mass="12643">MTGGWMKPSSDGAIAEVAGYFRVLAEPTRLKILAALRGGPMSVGQVVEATAGTQANVSKHLQILLDAGMVSRRAQGTSAIYTIIDPLIFALCEQVCDTLAERLEAQAAERASRLRSAVR</sequence>
<gene>
    <name evidence="5" type="ordered locus">gll3953</name>
</gene>
<keyword evidence="3" id="KW-0804">Transcription</keyword>
<dbReference type="NCBIfam" id="NF033788">
    <property type="entry name" value="HTH_metalloreg"/>
    <property type="match status" value="1"/>
</dbReference>
<dbReference type="InParanoid" id="Q7NEC7"/>
<dbReference type="eggNOG" id="COG0640">
    <property type="taxonomic scope" value="Bacteria"/>
</dbReference>
<dbReference type="HOGENOM" id="CLU_097806_6_1_3"/>
<name>Q7NEC7_GLOVI</name>
<dbReference type="InterPro" id="IPR036390">
    <property type="entry name" value="WH_DNA-bd_sf"/>
</dbReference>
<dbReference type="InterPro" id="IPR036388">
    <property type="entry name" value="WH-like_DNA-bd_sf"/>
</dbReference>
<dbReference type="InterPro" id="IPR051011">
    <property type="entry name" value="Metal_resp_trans_reg"/>
</dbReference>
<evidence type="ECO:0000256" key="2">
    <source>
        <dbReference type="ARBA" id="ARBA00023125"/>
    </source>
</evidence>
<dbReference type="EnsemblBacteria" id="BAC91894">
    <property type="protein sequence ID" value="BAC91894"/>
    <property type="gene ID" value="BAC91894"/>
</dbReference>
<dbReference type="OrthoDB" id="582176at2"/>